<comment type="caution">
    <text evidence="2">The sequence shown here is derived from an EMBL/GenBank/DDBJ whole genome shotgun (WGS) entry which is preliminary data.</text>
</comment>
<feature type="transmembrane region" description="Helical" evidence="1">
    <location>
        <begin position="48"/>
        <end position="67"/>
    </location>
</feature>
<gene>
    <name evidence="2" type="ORF">GCK32_007488</name>
</gene>
<evidence type="ECO:0000313" key="2">
    <source>
        <dbReference type="EMBL" id="KAK5981684.1"/>
    </source>
</evidence>
<keyword evidence="1" id="KW-0812">Transmembrane</keyword>
<proteinExistence type="predicted"/>
<dbReference type="Proteomes" id="UP001331761">
    <property type="component" value="Unassembled WGS sequence"/>
</dbReference>
<keyword evidence="1" id="KW-0472">Membrane</keyword>
<evidence type="ECO:0000313" key="3">
    <source>
        <dbReference type="Proteomes" id="UP001331761"/>
    </source>
</evidence>
<keyword evidence="3" id="KW-1185">Reference proteome</keyword>
<sequence>PTRCGYCAISACWSCSAFLEMSSRRDDGGSACVSRSPIPVRATFLRNVYSLLTVQQLIIALVSYTLFMTPGVRPFVQHYGSTTWLTVLALVISIFFLRHTRHSPQFHALAFTVFTIAAALACGGELCYRNFINLEPDRNCIRNRITNSKAKMHNNILSSLLLINPRK</sequence>
<protein>
    <submittedName>
        <fullName evidence="2">Uncharacterized protein</fullName>
    </submittedName>
</protein>
<feature type="transmembrane region" description="Helical" evidence="1">
    <location>
        <begin position="109"/>
        <end position="128"/>
    </location>
</feature>
<accession>A0AAN8FQY4</accession>
<keyword evidence="1" id="KW-1133">Transmembrane helix</keyword>
<reference evidence="2 3" key="1">
    <citation type="submission" date="2019-10" db="EMBL/GenBank/DDBJ databases">
        <title>Assembly and Annotation for the nematode Trichostrongylus colubriformis.</title>
        <authorList>
            <person name="Martin J."/>
        </authorList>
    </citation>
    <scope>NUCLEOTIDE SEQUENCE [LARGE SCALE GENOMIC DNA]</scope>
    <source>
        <strain evidence="2">G859</strain>
        <tissue evidence="2">Whole worm</tissue>
    </source>
</reference>
<feature type="transmembrane region" description="Helical" evidence="1">
    <location>
        <begin position="79"/>
        <end position="97"/>
    </location>
</feature>
<dbReference type="EMBL" id="WIXE01006009">
    <property type="protein sequence ID" value="KAK5981684.1"/>
    <property type="molecule type" value="Genomic_DNA"/>
</dbReference>
<organism evidence="2 3">
    <name type="scientific">Trichostrongylus colubriformis</name>
    <name type="common">Black scour worm</name>
    <dbReference type="NCBI Taxonomy" id="6319"/>
    <lineage>
        <taxon>Eukaryota</taxon>
        <taxon>Metazoa</taxon>
        <taxon>Ecdysozoa</taxon>
        <taxon>Nematoda</taxon>
        <taxon>Chromadorea</taxon>
        <taxon>Rhabditida</taxon>
        <taxon>Rhabditina</taxon>
        <taxon>Rhabditomorpha</taxon>
        <taxon>Strongyloidea</taxon>
        <taxon>Trichostrongylidae</taxon>
        <taxon>Trichostrongylus</taxon>
    </lineage>
</organism>
<feature type="non-terminal residue" evidence="2">
    <location>
        <position position="1"/>
    </location>
</feature>
<evidence type="ECO:0000256" key="1">
    <source>
        <dbReference type="SAM" id="Phobius"/>
    </source>
</evidence>
<dbReference type="AlphaFoldDB" id="A0AAN8FQY4"/>
<name>A0AAN8FQY4_TRICO</name>